<protein>
    <submittedName>
        <fullName evidence="2">DUF2752 domain-containing protein</fullName>
    </submittedName>
</protein>
<keyword evidence="1" id="KW-1133">Transmembrane helix</keyword>
<dbReference type="EMBL" id="JADGIK010000002">
    <property type="protein sequence ID" value="MBF0596759.1"/>
    <property type="molecule type" value="Genomic_DNA"/>
</dbReference>
<proteinExistence type="predicted"/>
<feature type="transmembrane region" description="Helical" evidence="1">
    <location>
        <begin position="12"/>
        <end position="28"/>
    </location>
</feature>
<comment type="caution">
    <text evidence="2">The sequence shown here is derived from an EMBL/GenBank/DDBJ whole genome shotgun (WGS) entry which is preliminary data.</text>
</comment>
<evidence type="ECO:0000313" key="3">
    <source>
        <dbReference type="Proteomes" id="UP000608754"/>
    </source>
</evidence>
<feature type="transmembrane region" description="Helical" evidence="1">
    <location>
        <begin position="111"/>
        <end position="129"/>
    </location>
</feature>
<dbReference type="RefSeq" id="WP_194182283.1">
    <property type="nucleotide sequence ID" value="NZ_JADGIK010000002.1"/>
</dbReference>
<keyword evidence="1" id="KW-0812">Transmembrane</keyword>
<evidence type="ECO:0000313" key="2">
    <source>
        <dbReference type="EMBL" id="MBF0596759.1"/>
    </source>
</evidence>
<keyword evidence="3" id="KW-1185">Reference proteome</keyword>
<name>A0A8J7FP73_9FLAO</name>
<dbReference type="Proteomes" id="UP000608754">
    <property type="component" value="Unassembled WGS sequence"/>
</dbReference>
<dbReference type="InterPro" id="IPR021215">
    <property type="entry name" value="DUF2752"/>
</dbReference>
<gene>
    <name evidence="2" type="ORF">IM532_04735</name>
</gene>
<dbReference type="AlphaFoldDB" id="A0A8J7FP73"/>
<dbReference type="Pfam" id="PF10825">
    <property type="entry name" value="DUF2752"/>
    <property type="match status" value="1"/>
</dbReference>
<organism evidence="2 3">
    <name type="scientific">Faecalibacter rhinopitheci</name>
    <dbReference type="NCBI Taxonomy" id="2779678"/>
    <lineage>
        <taxon>Bacteria</taxon>
        <taxon>Pseudomonadati</taxon>
        <taxon>Bacteroidota</taxon>
        <taxon>Flavobacteriia</taxon>
        <taxon>Flavobacteriales</taxon>
        <taxon>Weeksellaceae</taxon>
        <taxon>Faecalibacter</taxon>
    </lineage>
</organism>
<feature type="transmembrane region" description="Helical" evidence="1">
    <location>
        <begin position="71"/>
        <end position="90"/>
    </location>
</feature>
<accession>A0A8J7FP73</accession>
<evidence type="ECO:0000256" key="1">
    <source>
        <dbReference type="SAM" id="Phobius"/>
    </source>
</evidence>
<keyword evidence="1" id="KW-0472">Membrane</keyword>
<sequence>MFPINKVKAAKGFVVILLSSGILLYFYTNNPSTSQSLFLRCPSNLIFGFNCPGCGTQRALHHLLHLEVIEALRYNALFILALPFIIYGVIIKIYNLIFDAKKTIRIPTKKFVWIGLLILVLLFGILRNIPIYPFNLLIP</sequence>
<reference evidence="2" key="1">
    <citation type="submission" date="2020-10" db="EMBL/GenBank/DDBJ databases">
        <authorList>
            <person name="Lu T."/>
            <person name="Wang Q."/>
            <person name="Han X."/>
        </authorList>
    </citation>
    <scope>NUCLEOTIDE SEQUENCE</scope>
    <source>
        <strain evidence="2">WQ 117</strain>
    </source>
</reference>